<accession>A0A7V7PRN2</accession>
<evidence type="ECO:0008006" key="4">
    <source>
        <dbReference type="Google" id="ProtNLM"/>
    </source>
</evidence>
<dbReference type="EMBL" id="VZDO01000003">
    <property type="protein sequence ID" value="KAB0681433.1"/>
    <property type="molecule type" value="Genomic_DNA"/>
</dbReference>
<evidence type="ECO:0000256" key="1">
    <source>
        <dbReference type="SAM" id="MobiDB-lite"/>
    </source>
</evidence>
<comment type="caution">
    <text evidence="2">The sequence shown here is derived from an EMBL/GenBank/DDBJ whole genome shotgun (WGS) entry which is preliminary data.</text>
</comment>
<organism evidence="2 3">
    <name type="scientific">Plantimonas leprariae</name>
    <dbReference type="NCBI Taxonomy" id="2615207"/>
    <lineage>
        <taxon>Bacteria</taxon>
        <taxon>Pseudomonadati</taxon>
        <taxon>Pseudomonadota</taxon>
        <taxon>Alphaproteobacteria</taxon>
        <taxon>Hyphomicrobiales</taxon>
        <taxon>Aurantimonadaceae</taxon>
        <taxon>Plantimonas</taxon>
    </lineage>
</organism>
<keyword evidence="3" id="KW-1185">Reference proteome</keyword>
<feature type="region of interest" description="Disordered" evidence="1">
    <location>
        <begin position="286"/>
        <end position="337"/>
    </location>
</feature>
<protein>
    <recommendedName>
        <fullName evidence="4">Inner membrane protein</fullName>
    </recommendedName>
</protein>
<feature type="compositionally biased region" description="Low complexity" evidence="1">
    <location>
        <begin position="317"/>
        <end position="337"/>
    </location>
</feature>
<name>A0A7V7PRN2_9HYPH</name>
<evidence type="ECO:0000313" key="3">
    <source>
        <dbReference type="Proteomes" id="UP000432089"/>
    </source>
</evidence>
<feature type="compositionally biased region" description="Basic residues" evidence="1">
    <location>
        <begin position="1"/>
        <end position="11"/>
    </location>
</feature>
<dbReference type="SUPFAM" id="SSF58104">
    <property type="entry name" value="Methyl-accepting chemotaxis protein (MCP) signaling domain"/>
    <property type="match status" value="1"/>
</dbReference>
<proteinExistence type="predicted"/>
<gene>
    <name evidence="2" type="ORF">F6X38_06000</name>
</gene>
<evidence type="ECO:0000313" key="2">
    <source>
        <dbReference type="EMBL" id="KAB0681433.1"/>
    </source>
</evidence>
<feature type="compositionally biased region" description="Low complexity" evidence="1">
    <location>
        <begin position="110"/>
        <end position="119"/>
    </location>
</feature>
<feature type="region of interest" description="Disordered" evidence="1">
    <location>
        <begin position="1"/>
        <end position="179"/>
    </location>
</feature>
<reference evidence="2 3" key="1">
    <citation type="submission" date="2019-09" db="EMBL/GenBank/DDBJ databases">
        <title>YIM 132180 draft genome.</title>
        <authorList>
            <person name="Zhang K."/>
        </authorList>
    </citation>
    <scope>NUCLEOTIDE SEQUENCE [LARGE SCALE GENOMIC DNA]</scope>
    <source>
        <strain evidence="2 3">YIM 132180</strain>
    </source>
</reference>
<dbReference type="Proteomes" id="UP000432089">
    <property type="component" value="Unassembled WGS sequence"/>
</dbReference>
<dbReference type="AlphaFoldDB" id="A0A7V7PRN2"/>
<dbReference type="RefSeq" id="WP_150968688.1">
    <property type="nucleotide sequence ID" value="NZ_VZDO01000003.1"/>
</dbReference>
<feature type="compositionally biased region" description="Basic and acidic residues" evidence="1">
    <location>
        <begin position="133"/>
        <end position="143"/>
    </location>
</feature>
<sequence length="575" mass="56903">MSMPPRRSRPRKPGETIDLTAQRIENEPLEPQTADAPGKGEPEDVAADPESRLADEASVAPAGPDDTISRAESGVPSVEESGIAALGEPEPGDRNAPPAADGTVREPDADAAIANLAADGSRPDEAVPPEVSDAERRADRDATADELDAEAILGSDGPHAAVPPPPEHDYHQTAPHGSGGGGAGLGTVIGAGLLGAVLALLIGGGLQYAGVLPAARGVDTAELTRDFARSGDVQQLATDLNTVRTDVGQLQSTLSAGGAGGPPGPSGADFAALADRFNGLEGRLNALTSGTEQGSGGAAAPAIDPGLVQGATDTANGARDAANQAKQAADGAGAQAAEARQTAQTAAQAAGTAQQAADVAQQAANGAQQAANGAMEAAKTNGAAIEDIRNRIGAVEEAGRRGATAVSAANLKAAVDRGGPFMAELETFARTAGPSPAVDSLRNYAAAGVPSLATLQADWPDARTAVLAALHPADPNAGVGSQILSGFNSLVAVRPSASAASGSGGGDGTDAAVATLDAKMEAGDLDGWLAGWQALPEAGRNAATAFRDRVEARARSESVIGEALNGAVNSIGNPN</sequence>